<evidence type="ECO:0000256" key="1">
    <source>
        <dbReference type="SAM" id="MobiDB-lite"/>
    </source>
</evidence>
<dbReference type="RefSeq" id="WP_023066125.1">
    <property type="nucleotide sequence ID" value="NZ_AUZM01000019.1"/>
</dbReference>
<dbReference type="EMBL" id="AUZM01000019">
    <property type="protein sequence ID" value="ERT07646.1"/>
    <property type="molecule type" value="Genomic_DNA"/>
</dbReference>
<dbReference type="OrthoDB" id="528909at2"/>
<gene>
    <name evidence="2" type="ORF">M595_2373</name>
</gene>
<keyword evidence="3" id="KW-1185">Reference proteome</keyword>
<name>U7QML6_9CYAN</name>
<protein>
    <submittedName>
        <fullName evidence="2">Uncharacterized protein</fullName>
    </submittedName>
</protein>
<accession>U7QML6</accession>
<comment type="caution">
    <text evidence="2">The sequence shown here is derived from an EMBL/GenBank/DDBJ whole genome shotgun (WGS) entry which is preliminary data.</text>
</comment>
<dbReference type="Proteomes" id="UP000017127">
    <property type="component" value="Unassembled WGS sequence"/>
</dbReference>
<dbReference type="PATRIC" id="fig|1348334.3.peg.2303"/>
<organism evidence="2 3">
    <name type="scientific">Lyngbya aestuarii BL J</name>
    <dbReference type="NCBI Taxonomy" id="1348334"/>
    <lineage>
        <taxon>Bacteria</taxon>
        <taxon>Bacillati</taxon>
        <taxon>Cyanobacteriota</taxon>
        <taxon>Cyanophyceae</taxon>
        <taxon>Oscillatoriophycideae</taxon>
        <taxon>Oscillatoriales</taxon>
        <taxon>Microcoleaceae</taxon>
        <taxon>Lyngbya</taxon>
    </lineage>
</organism>
<proteinExistence type="predicted"/>
<reference evidence="2 3" key="1">
    <citation type="journal article" date="2013" name="Front. Microbiol.">
        <title>Comparative genomic analyses of the cyanobacterium, Lyngbya aestuarii BL J, a powerful hydrogen producer.</title>
        <authorList>
            <person name="Kothari A."/>
            <person name="Vaughn M."/>
            <person name="Garcia-Pichel F."/>
        </authorList>
    </citation>
    <scope>NUCLEOTIDE SEQUENCE [LARGE SCALE GENOMIC DNA]</scope>
    <source>
        <strain evidence="2 3">BL J</strain>
    </source>
</reference>
<feature type="region of interest" description="Disordered" evidence="1">
    <location>
        <begin position="43"/>
        <end position="93"/>
    </location>
</feature>
<evidence type="ECO:0000313" key="3">
    <source>
        <dbReference type="Proteomes" id="UP000017127"/>
    </source>
</evidence>
<feature type="compositionally biased region" description="Pro residues" evidence="1">
    <location>
        <begin position="50"/>
        <end position="85"/>
    </location>
</feature>
<sequence>MKKNRLTWMAIATITTLILILIGQPSKVIKSSFAVVNIGLPTHAQQASPTPKPSPSPAASPSPSPTPTPTPTPTPILTPPTPEVQPLPLSESNYKDPQGRFQIGILEGYNVGFVGNFPLIESPEGNLAYTVVAKTRESNRQIPNASLAQIAIETFERGEGFKPDSYQELGTGSVRLPWTATLKMGAKTQPIQGTILVRQSGNNIFLLLVSATEEKTTEIDAAIAALSDTLKPI</sequence>
<evidence type="ECO:0000313" key="2">
    <source>
        <dbReference type="EMBL" id="ERT07646.1"/>
    </source>
</evidence>
<dbReference type="AlphaFoldDB" id="U7QML6"/>